<dbReference type="PANTHER" id="PTHR42307">
    <property type="entry name" value="PUP DEAMIDASE/DEPUPYLASE"/>
    <property type="match status" value="1"/>
</dbReference>
<name>A0A564ZMY5_9BACT</name>
<dbReference type="EMBL" id="CABIKM010000039">
    <property type="protein sequence ID" value="VUZ86002.1"/>
    <property type="molecule type" value="Genomic_DNA"/>
</dbReference>
<dbReference type="Pfam" id="PF03136">
    <property type="entry name" value="Pup_ligase"/>
    <property type="match status" value="1"/>
</dbReference>
<feature type="non-terminal residue" evidence="1">
    <location>
        <position position="1"/>
    </location>
</feature>
<evidence type="ECO:0000313" key="2">
    <source>
        <dbReference type="Proteomes" id="UP000334340"/>
    </source>
</evidence>
<evidence type="ECO:0000313" key="1">
    <source>
        <dbReference type="EMBL" id="VUZ86002.1"/>
    </source>
</evidence>
<dbReference type="GO" id="GO:0019941">
    <property type="term" value="P:modification-dependent protein catabolic process"/>
    <property type="evidence" value="ECO:0007669"/>
    <property type="project" value="InterPro"/>
</dbReference>
<dbReference type="Proteomes" id="UP000334340">
    <property type="component" value="Unassembled WGS sequence"/>
</dbReference>
<dbReference type="PANTHER" id="PTHR42307:SF3">
    <property type="entry name" value="PUP--PROTEIN LIGASE"/>
    <property type="match status" value="1"/>
</dbReference>
<keyword evidence="1" id="KW-0647">Proteasome</keyword>
<sequence length="122" mass="14592">HGLITSYMNRKDCSFDDQRVFMLDLQYHDIKRTRGLYYLMLHDDLIDRVITEDEIETAMTTPPQTTRAKVRSDFIKYANEKNKSYDVGWSYLKLNDRYQRTILCKDPFKSWDPRVDELIGLS</sequence>
<dbReference type="GO" id="GO:0010498">
    <property type="term" value="P:proteasomal protein catabolic process"/>
    <property type="evidence" value="ECO:0007669"/>
    <property type="project" value="InterPro"/>
</dbReference>
<dbReference type="InterPro" id="IPR004347">
    <property type="entry name" value="Pup_ligase/deamidase"/>
</dbReference>
<dbReference type="GO" id="GO:0005524">
    <property type="term" value="F:ATP binding"/>
    <property type="evidence" value="ECO:0007669"/>
    <property type="project" value="TreeGrafter"/>
</dbReference>
<dbReference type="GO" id="GO:0070490">
    <property type="term" value="P:protein pupylation"/>
    <property type="evidence" value="ECO:0007669"/>
    <property type="project" value="TreeGrafter"/>
</dbReference>
<keyword evidence="2" id="KW-1185">Reference proteome</keyword>
<reference evidence="1 2" key="1">
    <citation type="submission" date="2019-07" db="EMBL/GenBank/DDBJ databases">
        <authorList>
            <person name="Cremers G."/>
        </authorList>
    </citation>
    <scope>NUCLEOTIDE SEQUENCE [LARGE SCALE GENOMIC DNA]</scope>
</reference>
<accession>A0A564ZMY5</accession>
<dbReference type="GO" id="GO:0000502">
    <property type="term" value="C:proteasome complex"/>
    <property type="evidence" value="ECO:0007669"/>
    <property type="project" value="UniProtKB-KW"/>
</dbReference>
<dbReference type="AlphaFoldDB" id="A0A564ZMY5"/>
<proteinExistence type="predicted"/>
<gene>
    <name evidence="1" type="ORF">MELA_02396</name>
</gene>
<protein>
    <submittedName>
        <fullName evidence="1">Proteasome component</fullName>
    </submittedName>
</protein>
<organism evidence="1 2">
    <name type="scientific">Candidatus Methylomirabilis lanthanidiphila</name>
    <dbReference type="NCBI Taxonomy" id="2211376"/>
    <lineage>
        <taxon>Bacteria</taxon>
        <taxon>Candidatus Methylomirabilota</taxon>
        <taxon>Candidatus Methylomirabilia</taxon>
        <taxon>Candidatus Methylomirabilales</taxon>
        <taxon>Candidatus Methylomirabilaceae</taxon>
        <taxon>Candidatus Methylomirabilis</taxon>
    </lineage>
</organism>